<evidence type="ECO:0000313" key="3">
    <source>
        <dbReference type="Proteomes" id="UP000237350"/>
    </source>
</evidence>
<dbReference type="GO" id="GO:0070063">
    <property type="term" value="F:RNA polymerase binding"/>
    <property type="evidence" value="ECO:0007669"/>
    <property type="project" value="InterPro"/>
</dbReference>
<gene>
    <name evidence="2" type="ORF">AU468_01535</name>
</gene>
<dbReference type="Pfam" id="PF01272">
    <property type="entry name" value="GreA_GreB"/>
    <property type="match status" value="1"/>
</dbReference>
<dbReference type="PANTHER" id="PTHR30437">
    <property type="entry name" value="TRANSCRIPTION ELONGATION FACTOR GREA"/>
    <property type="match status" value="1"/>
</dbReference>
<accession>A0A2S4K0V2</accession>
<dbReference type="AlphaFoldDB" id="A0A2S4K0V2"/>
<dbReference type="RefSeq" id="WP_181015294.1">
    <property type="nucleotide sequence ID" value="NZ_LPWH01000003.1"/>
</dbReference>
<dbReference type="PANTHER" id="PTHR30437:SF5">
    <property type="entry name" value="REGULATOR OF NUCLEOSIDE DIPHOSPHATE KINASE"/>
    <property type="match status" value="1"/>
</dbReference>
<dbReference type="Proteomes" id="UP000237350">
    <property type="component" value="Unassembled WGS sequence"/>
</dbReference>
<protein>
    <recommendedName>
        <fullName evidence="1">Transcription elongation factor GreA/GreB C-terminal domain-containing protein</fullName>
    </recommendedName>
</protein>
<evidence type="ECO:0000259" key="1">
    <source>
        <dbReference type="Pfam" id="PF01272"/>
    </source>
</evidence>
<dbReference type="SUPFAM" id="SSF54534">
    <property type="entry name" value="FKBP-like"/>
    <property type="match status" value="1"/>
</dbReference>
<dbReference type="GO" id="GO:0032784">
    <property type="term" value="P:regulation of DNA-templated transcription elongation"/>
    <property type="evidence" value="ECO:0007669"/>
    <property type="project" value="InterPro"/>
</dbReference>
<dbReference type="InterPro" id="IPR023459">
    <property type="entry name" value="Tscrpt_elong_fac_GreA/B_fam"/>
</dbReference>
<dbReference type="EMBL" id="LPWH01000003">
    <property type="protein sequence ID" value="POR05385.1"/>
    <property type="molecule type" value="Genomic_DNA"/>
</dbReference>
<organism evidence="2 3">
    <name type="scientific">Alkalispirochaeta sphaeroplastigenens</name>
    <dbReference type="NCBI Taxonomy" id="1187066"/>
    <lineage>
        <taxon>Bacteria</taxon>
        <taxon>Pseudomonadati</taxon>
        <taxon>Spirochaetota</taxon>
        <taxon>Spirochaetia</taxon>
        <taxon>Spirochaetales</taxon>
        <taxon>Spirochaetaceae</taxon>
        <taxon>Alkalispirochaeta</taxon>
    </lineage>
</organism>
<dbReference type="InterPro" id="IPR036953">
    <property type="entry name" value="GreA/GreB_C_sf"/>
</dbReference>
<proteinExistence type="predicted"/>
<feature type="domain" description="Transcription elongation factor GreA/GreB C-terminal" evidence="1">
    <location>
        <begin position="54"/>
        <end position="128"/>
    </location>
</feature>
<dbReference type="Gene3D" id="3.10.50.30">
    <property type="entry name" value="Transcription elongation factor, GreA/GreB, C-terminal domain"/>
    <property type="match status" value="1"/>
</dbReference>
<reference evidence="3" key="1">
    <citation type="submission" date="2015-12" db="EMBL/GenBank/DDBJ databases">
        <authorList>
            <person name="Lodha T.D."/>
            <person name="Chintalapati S."/>
            <person name="Chintalapati V.R."/>
            <person name="Sravanthi T."/>
        </authorList>
    </citation>
    <scope>NUCLEOTIDE SEQUENCE [LARGE SCALE GENOMIC DNA]</scope>
    <source>
        <strain evidence="3">JC133</strain>
    </source>
</reference>
<name>A0A2S4K0V2_9SPIO</name>
<comment type="caution">
    <text evidence="2">The sequence shown here is derived from an EMBL/GenBank/DDBJ whole genome shotgun (WGS) entry which is preliminary data.</text>
</comment>
<dbReference type="GO" id="GO:0006354">
    <property type="term" value="P:DNA-templated transcription elongation"/>
    <property type="evidence" value="ECO:0007669"/>
    <property type="project" value="TreeGrafter"/>
</dbReference>
<dbReference type="GO" id="GO:0003677">
    <property type="term" value="F:DNA binding"/>
    <property type="evidence" value="ECO:0007669"/>
    <property type="project" value="InterPro"/>
</dbReference>
<sequence length="133" mass="14298">MTTTKNIHLSPTDHQKLSGILKSMKAKGNLKALHLKTLMAELSEAVIVPEGHIPENIVGMGSTVEYFNPLSKTTEKARLVFPVEADAEKRNISVLAPLGAALIGESAGTKVQCQAPDTTWVVEIISVTHQAEN</sequence>
<keyword evidence="3" id="KW-1185">Reference proteome</keyword>
<evidence type="ECO:0000313" key="2">
    <source>
        <dbReference type="EMBL" id="POR05385.1"/>
    </source>
</evidence>
<dbReference type="InterPro" id="IPR001437">
    <property type="entry name" value="Tscrpt_elong_fac_GreA/B_C"/>
</dbReference>